<evidence type="ECO:0000313" key="4">
    <source>
        <dbReference type="EMBL" id="CAH3023176.1"/>
    </source>
</evidence>
<keyword evidence="1" id="KW-0479">Metal-binding</keyword>
<reference evidence="4 5" key="1">
    <citation type="submission" date="2022-05" db="EMBL/GenBank/DDBJ databases">
        <authorList>
            <consortium name="Genoscope - CEA"/>
            <person name="William W."/>
        </authorList>
    </citation>
    <scope>NUCLEOTIDE SEQUENCE [LARGE SCALE GENOMIC DNA]</scope>
</reference>
<dbReference type="EMBL" id="CALNXI010000249">
    <property type="protein sequence ID" value="CAH3023176.1"/>
    <property type="molecule type" value="Genomic_DNA"/>
</dbReference>
<keyword evidence="5" id="KW-1185">Reference proteome</keyword>
<comment type="caution">
    <text evidence="4">The sequence shown here is derived from an EMBL/GenBank/DDBJ whole genome shotgun (WGS) entry which is preliminary data.</text>
</comment>
<keyword evidence="2" id="KW-0378">Hydrolase</keyword>
<dbReference type="Proteomes" id="UP001159427">
    <property type="component" value="Unassembled WGS sequence"/>
</dbReference>
<dbReference type="InterPro" id="IPR014905">
    <property type="entry name" value="HIRAN"/>
</dbReference>
<proteinExistence type="predicted"/>
<evidence type="ECO:0000259" key="3">
    <source>
        <dbReference type="Pfam" id="PF08797"/>
    </source>
</evidence>
<evidence type="ECO:0000256" key="1">
    <source>
        <dbReference type="ARBA" id="ARBA00022723"/>
    </source>
</evidence>
<dbReference type="Gene3D" id="3.30.70.2330">
    <property type="match status" value="1"/>
</dbReference>
<evidence type="ECO:0000313" key="5">
    <source>
        <dbReference type="Proteomes" id="UP001159427"/>
    </source>
</evidence>
<evidence type="ECO:0000256" key="2">
    <source>
        <dbReference type="ARBA" id="ARBA00022801"/>
    </source>
</evidence>
<feature type="domain" description="HIRAN" evidence="3">
    <location>
        <begin position="19"/>
        <end position="74"/>
    </location>
</feature>
<sequence>MLQDDCLVTTRLFDVWKPSIGEKLVAKREFNNPMDKHAVKVVKDDETVGHLPREFSRIAWYFLARSGEISVEVIGRRRHCKQLCGGMEIPCQLKFNCSNKAQMKRLKELLASKIQV</sequence>
<accession>A0ABN8M8H6</accession>
<name>A0ABN8M8H6_9CNID</name>
<organism evidence="4 5">
    <name type="scientific">Porites evermanni</name>
    <dbReference type="NCBI Taxonomy" id="104178"/>
    <lineage>
        <taxon>Eukaryota</taxon>
        <taxon>Metazoa</taxon>
        <taxon>Cnidaria</taxon>
        <taxon>Anthozoa</taxon>
        <taxon>Hexacorallia</taxon>
        <taxon>Scleractinia</taxon>
        <taxon>Fungiina</taxon>
        <taxon>Poritidae</taxon>
        <taxon>Porites</taxon>
    </lineage>
</organism>
<dbReference type="Pfam" id="PF08797">
    <property type="entry name" value="HIRAN"/>
    <property type="match status" value="1"/>
</dbReference>
<gene>
    <name evidence="4" type="ORF">PEVE_00018265</name>
</gene>
<protein>
    <recommendedName>
        <fullName evidence="3">HIRAN domain-containing protein</fullName>
    </recommendedName>
</protein>